<dbReference type="SUPFAM" id="SSF54631">
    <property type="entry name" value="CBS-domain pair"/>
    <property type="match status" value="1"/>
</dbReference>
<dbReference type="SUPFAM" id="SSF161093">
    <property type="entry name" value="MgtE membrane domain-like"/>
    <property type="match status" value="1"/>
</dbReference>
<evidence type="ECO:0000256" key="7">
    <source>
        <dbReference type="ARBA" id="ARBA00023136"/>
    </source>
</evidence>
<comment type="function">
    <text evidence="9">Acts as a magnesium transporter.</text>
</comment>
<dbReference type="GO" id="GO:0015095">
    <property type="term" value="F:magnesium ion transmembrane transporter activity"/>
    <property type="evidence" value="ECO:0007669"/>
    <property type="project" value="UniProtKB-UniRule"/>
</dbReference>
<protein>
    <recommendedName>
        <fullName evidence="9">Magnesium transporter MgtE</fullName>
    </recommendedName>
</protein>
<dbReference type="RefSeq" id="WP_089746627.1">
    <property type="nucleotide sequence ID" value="NZ_FOGF01000017.1"/>
</dbReference>
<dbReference type="InterPro" id="IPR046342">
    <property type="entry name" value="CBS_dom_sf"/>
</dbReference>
<dbReference type="SUPFAM" id="SSF158791">
    <property type="entry name" value="MgtE N-terminal domain-like"/>
    <property type="match status" value="1"/>
</dbReference>
<dbReference type="Gene3D" id="1.10.357.20">
    <property type="entry name" value="SLC41 divalent cation transporters, integral membrane domain"/>
    <property type="match status" value="1"/>
</dbReference>
<keyword evidence="4 9" id="KW-0812">Transmembrane</keyword>
<evidence type="ECO:0000313" key="12">
    <source>
        <dbReference type="Proteomes" id="UP000198556"/>
    </source>
</evidence>
<dbReference type="NCBIfam" id="TIGR00400">
    <property type="entry name" value="mgtE"/>
    <property type="match status" value="1"/>
</dbReference>
<name>A0A1H9L578_9LACT</name>
<gene>
    <name evidence="11" type="ORF">SAMN05421767_11718</name>
</gene>
<dbReference type="OrthoDB" id="9790355at2"/>
<evidence type="ECO:0000256" key="5">
    <source>
        <dbReference type="ARBA" id="ARBA00022842"/>
    </source>
</evidence>
<proteinExistence type="inferred from homology"/>
<dbReference type="Pfam" id="PF03448">
    <property type="entry name" value="MgtE_N"/>
    <property type="match status" value="1"/>
</dbReference>
<comment type="caution">
    <text evidence="9">Lacks conserved residue(s) required for the propagation of feature annotation.</text>
</comment>
<dbReference type="Gene3D" id="1.25.60.10">
    <property type="entry name" value="MgtE N-terminal domain-like"/>
    <property type="match status" value="1"/>
</dbReference>
<feature type="transmembrane region" description="Helical" evidence="9">
    <location>
        <begin position="378"/>
        <end position="406"/>
    </location>
</feature>
<dbReference type="Proteomes" id="UP000198556">
    <property type="component" value="Unassembled WGS sequence"/>
</dbReference>
<dbReference type="SMART" id="SM00116">
    <property type="entry name" value="CBS"/>
    <property type="match status" value="1"/>
</dbReference>
<keyword evidence="5 9" id="KW-0460">Magnesium</keyword>
<evidence type="ECO:0000256" key="9">
    <source>
        <dbReference type="RuleBase" id="RU362011"/>
    </source>
</evidence>
<comment type="subunit">
    <text evidence="9">Homodimer.</text>
</comment>
<dbReference type="PROSITE" id="PS51371">
    <property type="entry name" value="CBS"/>
    <property type="match status" value="1"/>
</dbReference>
<dbReference type="Pfam" id="PF00571">
    <property type="entry name" value="CBS"/>
    <property type="match status" value="1"/>
</dbReference>
<dbReference type="InterPro" id="IPR006669">
    <property type="entry name" value="MgtE_transporter"/>
</dbReference>
<keyword evidence="8" id="KW-0129">CBS domain</keyword>
<dbReference type="PANTHER" id="PTHR43773">
    <property type="entry name" value="MAGNESIUM TRANSPORTER MGTE"/>
    <property type="match status" value="1"/>
</dbReference>
<keyword evidence="7 9" id="KW-0472">Membrane</keyword>
<feature type="transmembrane region" description="Helical" evidence="9">
    <location>
        <begin position="418"/>
        <end position="439"/>
    </location>
</feature>
<keyword evidence="12" id="KW-1185">Reference proteome</keyword>
<feature type="domain" description="CBS" evidence="10">
    <location>
        <begin position="195"/>
        <end position="251"/>
    </location>
</feature>
<comment type="similarity">
    <text evidence="2 9">Belongs to the SLC41A transporter family.</text>
</comment>
<evidence type="ECO:0000256" key="6">
    <source>
        <dbReference type="ARBA" id="ARBA00022989"/>
    </source>
</evidence>
<dbReference type="AlphaFoldDB" id="A0A1H9L578"/>
<feature type="transmembrane region" description="Helical" evidence="9">
    <location>
        <begin position="351"/>
        <end position="372"/>
    </location>
</feature>
<keyword evidence="6 9" id="KW-1133">Transmembrane helix</keyword>
<accession>A0A1H9L578</accession>
<evidence type="ECO:0000256" key="4">
    <source>
        <dbReference type="ARBA" id="ARBA00022692"/>
    </source>
</evidence>
<dbReference type="STRING" id="137733.SAMN05421767_11718"/>
<dbReference type="InterPro" id="IPR006668">
    <property type="entry name" value="Mg_transptr_MgtE_intracell_dom"/>
</dbReference>
<keyword evidence="3 9" id="KW-0813">Transport</keyword>
<evidence type="ECO:0000256" key="2">
    <source>
        <dbReference type="ARBA" id="ARBA00009749"/>
    </source>
</evidence>
<dbReference type="InterPro" id="IPR038076">
    <property type="entry name" value="MgtE_N_sf"/>
</dbReference>
<evidence type="ECO:0000256" key="8">
    <source>
        <dbReference type="PROSITE-ProRule" id="PRU00703"/>
    </source>
</evidence>
<evidence type="ECO:0000256" key="1">
    <source>
        <dbReference type="ARBA" id="ARBA00004141"/>
    </source>
</evidence>
<dbReference type="InterPro" id="IPR006667">
    <property type="entry name" value="SLC41_membr_dom"/>
</dbReference>
<comment type="subcellular location">
    <subcellularLocation>
        <location evidence="9">Cell membrane</location>
        <topology evidence="9">Multi-pass membrane protein</topology>
    </subcellularLocation>
    <subcellularLocation>
        <location evidence="1">Membrane</location>
        <topology evidence="1">Multi-pass membrane protein</topology>
    </subcellularLocation>
</comment>
<dbReference type="SMART" id="SM00924">
    <property type="entry name" value="MgtE_N"/>
    <property type="match status" value="1"/>
</dbReference>
<organism evidence="11 12">
    <name type="scientific">Granulicatella balaenopterae</name>
    <dbReference type="NCBI Taxonomy" id="137733"/>
    <lineage>
        <taxon>Bacteria</taxon>
        <taxon>Bacillati</taxon>
        <taxon>Bacillota</taxon>
        <taxon>Bacilli</taxon>
        <taxon>Lactobacillales</taxon>
        <taxon>Carnobacteriaceae</taxon>
        <taxon>Granulicatella</taxon>
    </lineage>
</organism>
<dbReference type="Pfam" id="PF01769">
    <property type="entry name" value="MgtE"/>
    <property type="match status" value="1"/>
</dbReference>
<evidence type="ECO:0000313" key="11">
    <source>
        <dbReference type="EMBL" id="SER06315.1"/>
    </source>
</evidence>
<dbReference type="InterPro" id="IPR036739">
    <property type="entry name" value="SLC41_membr_dom_sf"/>
</dbReference>
<dbReference type="InterPro" id="IPR000644">
    <property type="entry name" value="CBS_dom"/>
</dbReference>
<dbReference type="GO" id="GO:0005886">
    <property type="term" value="C:plasma membrane"/>
    <property type="evidence" value="ECO:0007669"/>
    <property type="project" value="UniProtKB-SubCell"/>
</dbReference>
<keyword evidence="9" id="KW-0479">Metal-binding</keyword>
<dbReference type="Gene3D" id="3.10.580.10">
    <property type="entry name" value="CBS-domain"/>
    <property type="match status" value="1"/>
</dbReference>
<dbReference type="CDD" id="cd04606">
    <property type="entry name" value="CBS_pair_Mg_transporter"/>
    <property type="match status" value="1"/>
</dbReference>
<dbReference type="GO" id="GO:0046872">
    <property type="term" value="F:metal ion binding"/>
    <property type="evidence" value="ECO:0007669"/>
    <property type="project" value="UniProtKB-KW"/>
</dbReference>
<keyword evidence="9" id="KW-1003">Cell membrane</keyword>
<evidence type="ECO:0000259" key="10">
    <source>
        <dbReference type="PROSITE" id="PS51371"/>
    </source>
</evidence>
<reference evidence="11 12" key="1">
    <citation type="submission" date="2016-10" db="EMBL/GenBank/DDBJ databases">
        <authorList>
            <person name="de Groot N.N."/>
        </authorList>
    </citation>
    <scope>NUCLEOTIDE SEQUENCE [LARGE SCALE GENOMIC DNA]</scope>
    <source>
        <strain evidence="11 12">DSM 15827</strain>
    </source>
</reference>
<dbReference type="PANTHER" id="PTHR43773:SF1">
    <property type="entry name" value="MAGNESIUM TRANSPORTER MGTE"/>
    <property type="match status" value="1"/>
</dbReference>
<dbReference type="EMBL" id="FOGF01000017">
    <property type="protein sequence ID" value="SER06315.1"/>
    <property type="molecule type" value="Genomic_DNA"/>
</dbReference>
<sequence length="442" mass="49274">MKELIQQIVADNDVKKIRELLNQNYPIDIALGLEEVDEVTLKNFMSTISNKRLASIIEVSEPESQLRMLEKLPFRRVILLFNHMSNDDIVDILGNLPVGIRKKYLNMMKSSSQDALRKMLNYDPESAGGIMTTEFITMKEHLTVEEALTQLHEISPNTEVINTIFVTSLKNCLIGWIDIRCLFTHPLDTSLHDIMQTNLITVDPTVDQEEVAKVSAKYDLSVVPVVNAKKVLIGIITSDDILHVMQDEYDEDLLLMSGIQEGASLDSPILESIKKRTPSLLINLFTAFIAVGFVAFYQDVISQMVIFAVLLPIITGLGENSASQTLALVTQEMTSGQLTFKEDKKYIFSEIGVALINGVITGLLSAGIIFLFSRNFYLSVIMLLALMISLLFGAVLGFVIPLLLRLLKLDPAISSTMFVKTITDIVGIVVFLSLARLFLPFL</sequence>
<feature type="transmembrane region" description="Helical" evidence="9">
    <location>
        <begin position="280"/>
        <end position="298"/>
    </location>
</feature>
<evidence type="ECO:0000256" key="3">
    <source>
        <dbReference type="ARBA" id="ARBA00022448"/>
    </source>
</evidence>